<dbReference type="RefSeq" id="WP_117527797.1">
    <property type="nucleotide sequence ID" value="NZ_JAQCXC010000018.1"/>
</dbReference>
<protein>
    <submittedName>
        <fullName evidence="1">Uncharacterized protein</fullName>
    </submittedName>
</protein>
<name>A0A3E2UDS2_9FIRM</name>
<comment type="caution">
    <text evidence="1">The sequence shown here is derived from an EMBL/GenBank/DDBJ whole genome shotgun (WGS) entry which is preliminary data.</text>
</comment>
<dbReference type="EMBL" id="QVEW01000018">
    <property type="protein sequence ID" value="RGB94280.1"/>
    <property type="molecule type" value="Genomic_DNA"/>
</dbReference>
<reference evidence="1 2" key="1">
    <citation type="submission" date="2018-08" db="EMBL/GenBank/DDBJ databases">
        <title>A genome reference for cultivated species of the human gut microbiota.</title>
        <authorList>
            <person name="Zou Y."/>
            <person name="Xue W."/>
            <person name="Luo G."/>
        </authorList>
    </citation>
    <scope>NUCLEOTIDE SEQUENCE [LARGE SCALE GENOMIC DNA]</scope>
    <source>
        <strain evidence="1 2">AF29-11BH</strain>
    </source>
</reference>
<sequence>MRMKKGTMLLLAIAVIASFLMIIALGGVEEPSSSATESVAAEPPEGFELVSQAQGEELYDTDQAVNKAADVLGGIGVYGRINFTFGNLEDSELSTSIDLYAPLSAKKLIINLMRLKTGQDCEWKVVSVKNVENNHFYYICEDSAGLVDVYSYETDELISKAFKTFEEAESETAASVAAAEDEFEDQLDSIAEKHSDSGTTSESAAFSSSSSGFTLDVSELTFDGESIITSTEKDMCEYDYIKDVTIQVDKDEIDIVVQVPSVVDDDTAKMAGEDVARYLAAQASWANDYYKQPGSDDIGSLYDRYTLMLYVDDGYKNFDLYGAKAKNANSIHWNK</sequence>
<evidence type="ECO:0000313" key="1">
    <source>
        <dbReference type="EMBL" id="RGB94280.1"/>
    </source>
</evidence>
<dbReference type="Proteomes" id="UP000260783">
    <property type="component" value="Unassembled WGS sequence"/>
</dbReference>
<proteinExistence type="predicted"/>
<evidence type="ECO:0000313" key="2">
    <source>
        <dbReference type="Proteomes" id="UP000260783"/>
    </source>
</evidence>
<gene>
    <name evidence="1" type="ORF">DWZ04_13380</name>
</gene>
<accession>A0A3E2UDS2</accession>
<organism evidence="1 2">
    <name type="scientific">Faecalibacterium prausnitzii</name>
    <dbReference type="NCBI Taxonomy" id="853"/>
    <lineage>
        <taxon>Bacteria</taxon>
        <taxon>Bacillati</taxon>
        <taxon>Bacillota</taxon>
        <taxon>Clostridia</taxon>
        <taxon>Eubacteriales</taxon>
        <taxon>Oscillospiraceae</taxon>
        <taxon>Faecalibacterium</taxon>
    </lineage>
</organism>
<dbReference type="AlphaFoldDB" id="A0A3E2UDS2"/>